<dbReference type="GO" id="GO:0016747">
    <property type="term" value="F:acyltransferase activity, transferring groups other than amino-acyl groups"/>
    <property type="evidence" value="ECO:0007669"/>
    <property type="project" value="InterPro"/>
</dbReference>
<evidence type="ECO:0000313" key="2">
    <source>
        <dbReference type="EMBL" id="ORJ23407.1"/>
    </source>
</evidence>
<comment type="caution">
    <text evidence="2">The sequence shown here is derived from an EMBL/GenBank/DDBJ whole genome shotgun (WGS) entry which is preliminary data.</text>
</comment>
<dbReference type="RefSeq" id="WP_084913303.1">
    <property type="nucleotide sequence ID" value="NZ_CAUQAZ010000158.1"/>
</dbReference>
<dbReference type="InterPro" id="IPR016181">
    <property type="entry name" value="Acyl_CoA_acyltransferase"/>
</dbReference>
<dbReference type="CDD" id="cd04301">
    <property type="entry name" value="NAT_SF"/>
    <property type="match status" value="1"/>
</dbReference>
<dbReference type="InterPro" id="IPR000182">
    <property type="entry name" value="GNAT_dom"/>
</dbReference>
<keyword evidence="3" id="KW-1185">Reference proteome</keyword>
<dbReference type="AlphaFoldDB" id="A0A1X0W9D7"/>
<organism evidence="2 3">
    <name type="scientific">Rouxiella badensis</name>
    <dbReference type="NCBI Taxonomy" id="1646377"/>
    <lineage>
        <taxon>Bacteria</taxon>
        <taxon>Pseudomonadati</taxon>
        <taxon>Pseudomonadota</taxon>
        <taxon>Gammaproteobacteria</taxon>
        <taxon>Enterobacterales</taxon>
        <taxon>Yersiniaceae</taxon>
        <taxon>Rouxiella</taxon>
    </lineage>
</organism>
<accession>A0A1X0W9D7</accession>
<dbReference type="Gene3D" id="3.40.630.30">
    <property type="match status" value="1"/>
</dbReference>
<dbReference type="PROSITE" id="PS51186">
    <property type="entry name" value="GNAT"/>
    <property type="match status" value="1"/>
</dbReference>
<dbReference type="Pfam" id="PF13673">
    <property type="entry name" value="Acetyltransf_10"/>
    <property type="match status" value="1"/>
</dbReference>
<dbReference type="EMBL" id="MRWE01000056">
    <property type="protein sequence ID" value="ORJ23407.1"/>
    <property type="molecule type" value="Genomic_DNA"/>
</dbReference>
<dbReference type="STRING" id="1646377.BS640_21570"/>
<evidence type="ECO:0000313" key="3">
    <source>
        <dbReference type="Proteomes" id="UP000192536"/>
    </source>
</evidence>
<proteinExistence type="predicted"/>
<keyword evidence="2" id="KW-0808">Transferase</keyword>
<gene>
    <name evidence="2" type="ORF">BS640_21570</name>
</gene>
<reference evidence="2 3" key="1">
    <citation type="journal article" date="2017" name="Int. J. Syst. Evol. Microbiol.">
        <title>Rouxiella badensis sp. nov. and Rouxiella silvae sp. nov. isolated from peat bog soil in Germany and emendation of the genus description.</title>
        <authorList>
            <person name="Le Fleche-Mateos A."/>
            <person name="Kugler J.H."/>
            <person name="Hansen S.H."/>
            <person name="Syldatk C."/>
            <person name="Hausmann R."/>
            <person name="Lomprez F."/>
            <person name="Vandenbogaert M."/>
            <person name="Manuguerra J.C."/>
            <person name="Grimont P.A."/>
        </authorList>
    </citation>
    <scope>NUCLEOTIDE SEQUENCE [LARGE SCALE GENOMIC DNA]</scope>
    <source>
        <strain evidence="2 3">DSM 100043</strain>
    </source>
</reference>
<protein>
    <submittedName>
        <fullName evidence="2">GNAT family N-acetyltransferase</fullName>
    </submittedName>
</protein>
<dbReference type="SUPFAM" id="SSF55729">
    <property type="entry name" value="Acyl-CoA N-acyltransferases (Nat)"/>
    <property type="match status" value="1"/>
</dbReference>
<evidence type="ECO:0000259" key="1">
    <source>
        <dbReference type="PROSITE" id="PS51186"/>
    </source>
</evidence>
<sequence length="184" mass="20770">MKTDSPVIRPATADDAEQVIELISFADENALLYLTGKSDLQEAKAVYRRGFCREDVYYSYLFTQACFIEGHLAGCILAFPGYLEPTFIAETESTLPLVREAEDDELYIDSLSVYPAFRGQGLSRYLIDATKTQALRYQLSKLSLLADDTKPHLEKMYARYGFITEKEITLNGVVHKKMALCVRG</sequence>
<dbReference type="Proteomes" id="UP000192536">
    <property type="component" value="Unassembled WGS sequence"/>
</dbReference>
<feature type="domain" description="N-acetyltransferase" evidence="1">
    <location>
        <begin position="6"/>
        <end position="180"/>
    </location>
</feature>
<name>A0A1X0W9D7_9GAMM</name>